<sequence length="300" mass="31779">MPPPPRKPKVARKGDSQLEQLIVDVTSGNASPVQYGIFSAIVVSVLAIAGGVYYAMASKVVALSLEDTAALKDVFYSGEPWLIECTKERKASPVFYAAEGALSGFKFGTLDCAKVLPSGKTTYERFKLREPSYGPKVLAMANGAVPQIAGRNVLSNGAELAKWATSVTPAKVFSPTTSEQFESQCVRKPWCVVVLSQTGRLVDAERAAILQLAATERRIRVVKLDETKTSLMLDLPGGVPPPTASEATVLLLKQLPRPVGAPEPSPKTTDGEEEGGGDDDSDQPPVAAMLLGGGLRDPTP</sequence>
<keyword evidence="4" id="KW-1185">Reference proteome</keyword>
<dbReference type="GO" id="GO:0016301">
    <property type="term" value="F:kinase activity"/>
    <property type="evidence" value="ECO:0007669"/>
    <property type="project" value="UniProtKB-KW"/>
</dbReference>
<keyword evidence="2" id="KW-0472">Membrane</keyword>
<keyword evidence="2" id="KW-1133">Transmembrane helix</keyword>
<comment type="caution">
    <text evidence="3">The sequence shown here is derived from an EMBL/GenBank/DDBJ whole genome shotgun (WGS) entry which is preliminary data.</text>
</comment>
<dbReference type="AlphaFoldDB" id="A0A0M0JTW3"/>
<keyword evidence="2" id="KW-0812">Transmembrane</keyword>
<feature type="compositionally biased region" description="Acidic residues" evidence="1">
    <location>
        <begin position="271"/>
        <end position="282"/>
    </location>
</feature>
<keyword evidence="3" id="KW-0808">Transferase</keyword>
<evidence type="ECO:0000313" key="4">
    <source>
        <dbReference type="Proteomes" id="UP000037460"/>
    </source>
</evidence>
<proteinExistence type="predicted"/>
<evidence type="ECO:0000256" key="2">
    <source>
        <dbReference type="SAM" id="Phobius"/>
    </source>
</evidence>
<organism evidence="3 4">
    <name type="scientific">Chrysochromulina tobinii</name>
    <dbReference type="NCBI Taxonomy" id="1460289"/>
    <lineage>
        <taxon>Eukaryota</taxon>
        <taxon>Haptista</taxon>
        <taxon>Haptophyta</taxon>
        <taxon>Prymnesiophyceae</taxon>
        <taxon>Prymnesiales</taxon>
        <taxon>Chrysochromulinaceae</taxon>
        <taxon>Chrysochromulina</taxon>
    </lineage>
</organism>
<feature type="region of interest" description="Disordered" evidence="1">
    <location>
        <begin position="255"/>
        <end position="300"/>
    </location>
</feature>
<dbReference type="Proteomes" id="UP000037460">
    <property type="component" value="Unassembled WGS sequence"/>
</dbReference>
<name>A0A0M0JTW3_9EUKA</name>
<accession>A0A0M0JTW3</accession>
<evidence type="ECO:0000313" key="3">
    <source>
        <dbReference type="EMBL" id="KOO29792.1"/>
    </source>
</evidence>
<keyword evidence="3" id="KW-0418">Kinase</keyword>
<evidence type="ECO:0000256" key="1">
    <source>
        <dbReference type="SAM" id="MobiDB-lite"/>
    </source>
</evidence>
<dbReference type="EMBL" id="JWZX01002356">
    <property type="protein sequence ID" value="KOO29792.1"/>
    <property type="molecule type" value="Genomic_DNA"/>
</dbReference>
<reference evidence="4" key="1">
    <citation type="journal article" date="2015" name="PLoS Genet.">
        <title>Genome Sequence and Transcriptome Analyses of Chrysochromulina tobin: Metabolic Tools for Enhanced Algal Fitness in the Prominent Order Prymnesiales (Haptophyceae).</title>
        <authorList>
            <person name="Hovde B.T."/>
            <person name="Deodato C.R."/>
            <person name="Hunsperger H.M."/>
            <person name="Ryken S.A."/>
            <person name="Yost W."/>
            <person name="Jha R.K."/>
            <person name="Patterson J."/>
            <person name="Monnat R.J. Jr."/>
            <person name="Barlow S.B."/>
            <person name="Starkenburg S.R."/>
            <person name="Cattolico R.A."/>
        </authorList>
    </citation>
    <scope>NUCLEOTIDE SEQUENCE</scope>
    <source>
        <strain evidence="4">CCMP291</strain>
    </source>
</reference>
<gene>
    <name evidence="3" type="ORF">Ctob_013103</name>
</gene>
<protein>
    <submittedName>
        <fullName evidence="3">Nima-like pk serine threonine-protein kinase nek1</fullName>
    </submittedName>
</protein>
<dbReference type="OrthoDB" id="155590at2759"/>
<feature type="compositionally biased region" description="Gly residues" evidence="1">
    <location>
        <begin position="291"/>
        <end position="300"/>
    </location>
</feature>
<feature type="transmembrane region" description="Helical" evidence="2">
    <location>
        <begin position="35"/>
        <end position="56"/>
    </location>
</feature>